<dbReference type="Proteomes" id="UP001164286">
    <property type="component" value="Unassembled WGS sequence"/>
</dbReference>
<keyword evidence="4" id="KW-1185">Reference proteome</keyword>
<evidence type="ECO:0000313" key="3">
    <source>
        <dbReference type="EMBL" id="KAI9634619.1"/>
    </source>
</evidence>
<evidence type="ECO:0000256" key="2">
    <source>
        <dbReference type="SAM" id="Phobius"/>
    </source>
</evidence>
<organism evidence="3 4">
    <name type="scientific">Dioszegia hungarica</name>
    <dbReference type="NCBI Taxonomy" id="4972"/>
    <lineage>
        <taxon>Eukaryota</taxon>
        <taxon>Fungi</taxon>
        <taxon>Dikarya</taxon>
        <taxon>Basidiomycota</taxon>
        <taxon>Agaricomycotina</taxon>
        <taxon>Tremellomycetes</taxon>
        <taxon>Tremellales</taxon>
        <taxon>Bulleribasidiaceae</taxon>
        <taxon>Dioszegia</taxon>
    </lineage>
</organism>
<feature type="transmembrane region" description="Helical" evidence="2">
    <location>
        <begin position="297"/>
        <end position="316"/>
    </location>
</feature>
<accession>A0AA38LU97</accession>
<comment type="caution">
    <text evidence="3">The sequence shown here is derived from an EMBL/GenBank/DDBJ whole genome shotgun (WGS) entry which is preliminary data.</text>
</comment>
<protein>
    <submittedName>
        <fullName evidence="3">Uncharacterized protein</fullName>
    </submittedName>
</protein>
<feature type="compositionally biased region" description="Basic and acidic residues" evidence="1">
    <location>
        <begin position="64"/>
        <end position="80"/>
    </location>
</feature>
<dbReference type="AlphaFoldDB" id="A0AA38LU97"/>
<feature type="transmembrane region" description="Helical" evidence="2">
    <location>
        <begin position="336"/>
        <end position="354"/>
    </location>
</feature>
<reference evidence="3" key="1">
    <citation type="journal article" date="2022" name="G3 (Bethesda)">
        <title>High quality genome of the basidiomycete yeast Dioszegia hungarica PDD-24b-2 isolated from cloud water.</title>
        <authorList>
            <person name="Jarrige D."/>
            <person name="Haridas S."/>
            <person name="Bleykasten-Grosshans C."/>
            <person name="Joly M."/>
            <person name="Nadalig T."/>
            <person name="Sancelme M."/>
            <person name="Vuilleumier S."/>
            <person name="Grigoriev I.V."/>
            <person name="Amato P."/>
            <person name="Bringel F."/>
        </authorList>
    </citation>
    <scope>NUCLEOTIDE SEQUENCE</scope>
    <source>
        <strain evidence="3">PDD-24b-2</strain>
    </source>
</reference>
<feature type="region of interest" description="Disordered" evidence="1">
    <location>
        <begin position="63"/>
        <end position="91"/>
    </location>
</feature>
<gene>
    <name evidence="3" type="ORF">MKK02DRAFT_27801</name>
</gene>
<keyword evidence="2" id="KW-0812">Transmembrane</keyword>
<keyword evidence="2" id="KW-1133">Transmembrane helix</keyword>
<keyword evidence="2" id="KW-0472">Membrane</keyword>
<proteinExistence type="predicted"/>
<sequence length="470" mass="52118">MALLSPFCDNVEWGDDVMAVRGKRAGKREGGIYARQDWYALPYAGLCTRAETMPAGSHVLRVRPKPEGIRGGEGEGEAVRRSLGGTSGPDLVSVNDVSFRRNGDETDDYLKHAGKGRDCRISGKAQECPGRPRWLFCASRRRTSTSGTAPKTSAGYKCQIASVPSDSQLGQPHHLYLSRTSHTTSIEMSGPTTESVLGSAGDRLSFIDEELYSMLLHFANGYKILGRMIDRSLANRSSVNLLSAFQIYCASDLSSAFAKINHLLYLARSASTHGITDLHVLLTDPSPRQHLLRACHANLPFLVLGYIILVTSLIVYTTETHRPKKGTLKRKVEESIAINSRMMGVLTGLWILSFCRSRHFFGPLIRIIAILTRIDEEALAWALLLYRWVGWLAIIAVFGDIEEGAREWVEDRNDPAYHQTRGALAWARGEAAAVAWEDYKTQLAQQFVLAHSGANEEAKKDRRDLVSRMV</sequence>
<dbReference type="RefSeq" id="XP_052944396.1">
    <property type="nucleotide sequence ID" value="XM_053087402.1"/>
</dbReference>
<name>A0AA38LU97_9TREE</name>
<dbReference type="GeneID" id="77726607"/>
<dbReference type="EMBL" id="JAKWFO010000006">
    <property type="protein sequence ID" value="KAI9634619.1"/>
    <property type="molecule type" value="Genomic_DNA"/>
</dbReference>
<evidence type="ECO:0000313" key="4">
    <source>
        <dbReference type="Proteomes" id="UP001164286"/>
    </source>
</evidence>
<evidence type="ECO:0000256" key="1">
    <source>
        <dbReference type="SAM" id="MobiDB-lite"/>
    </source>
</evidence>